<gene>
    <name evidence="3" type="ORF">BDV24DRAFT_123255</name>
</gene>
<protein>
    <recommendedName>
        <fullName evidence="4">Secreted protein</fullName>
    </recommendedName>
</protein>
<reference evidence="3" key="1">
    <citation type="submission" date="2019-04" db="EMBL/GenBank/DDBJ databases">
        <title>Friends and foes A comparative genomics study of 23 Aspergillus species from section Flavi.</title>
        <authorList>
            <consortium name="DOE Joint Genome Institute"/>
            <person name="Kjaerbolling I."/>
            <person name="Vesth T."/>
            <person name="Frisvad J.C."/>
            <person name="Nybo J.L."/>
            <person name="Theobald S."/>
            <person name="Kildgaard S."/>
            <person name="Isbrandt T."/>
            <person name="Kuo A."/>
            <person name="Sato A."/>
            <person name="Lyhne E.K."/>
            <person name="Kogle M.E."/>
            <person name="Wiebenga A."/>
            <person name="Kun R.S."/>
            <person name="Lubbers R.J."/>
            <person name="Makela M.R."/>
            <person name="Barry K."/>
            <person name="Chovatia M."/>
            <person name="Clum A."/>
            <person name="Daum C."/>
            <person name="Haridas S."/>
            <person name="He G."/>
            <person name="LaButti K."/>
            <person name="Lipzen A."/>
            <person name="Mondo S."/>
            <person name="Riley R."/>
            <person name="Salamov A."/>
            <person name="Simmons B.A."/>
            <person name="Magnuson J.K."/>
            <person name="Henrissat B."/>
            <person name="Mortensen U.H."/>
            <person name="Larsen T.O."/>
            <person name="Devries R.P."/>
            <person name="Grigoriev I.V."/>
            <person name="Machida M."/>
            <person name="Baker S.E."/>
            <person name="Andersen M.R."/>
        </authorList>
    </citation>
    <scope>NUCLEOTIDE SEQUENCE</scope>
    <source>
        <strain evidence="3">CBS 117612</strain>
    </source>
</reference>
<feature type="region of interest" description="Disordered" evidence="1">
    <location>
        <begin position="47"/>
        <end position="69"/>
    </location>
</feature>
<feature type="signal peptide" evidence="2">
    <location>
        <begin position="1"/>
        <end position="23"/>
    </location>
</feature>
<proteinExistence type="predicted"/>
<dbReference type="OrthoDB" id="10313873at2759"/>
<evidence type="ECO:0000256" key="1">
    <source>
        <dbReference type="SAM" id="MobiDB-lite"/>
    </source>
</evidence>
<evidence type="ECO:0000256" key="2">
    <source>
        <dbReference type="SAM" id="SignalP"/>
    </source>
</evidence>
<evidence type="ECO:0008006" key="4">
    <source>
        <dbReference type="Google" id="ProtNLM"/>
    </source>
</evidence>
<dbReference type="Proteomes" id="UP000325558">
    <property type="component" value="Unassembled WGS sequence"/>
</dbReference>
<accession>A0A5N6YME8</accession>
<dbReference type="EMBL" id="ML737115">
    <property type="protein sequence ID" value="KAE8346674.1"/>
    <property type="molecule type" value="Genomic_DNA"/>
</dbReference>
<dbReference type="AlphaFoldDB" id="A0A5N6YME8"/>
<organism evidence="3">
    <name type="scientific">Aspergillus arachidicola</name>
    <dbReference type="NCBI Taxonomy" id="656916"/>
    <lineage>
        <taxon>Eukaryota</taxon>
        <taxon>Fungi</taxon>
        <taxon>Dikarya</taxon>
        <taxon>Ascomycota</taxon>
        <taxon>Pezizomycotina</taxon>
        <taxon>Eurotiomycetes</taxon>
        <taxon>Eurotiomycetidae</taxon>
        <taxon>Eurotiales</taxon>
        <taxon>Aspergillaceae</taxon>
        <taxon>Aspergillus</taxon>
        <taxon>Aspergillus subgen. Circumdati</taxon>
    </lineage>
</organism>
<name>A0A5N6YME8_9EURO</name>
<feature type="chain" id="PRO_5024827369" description="Secreted protein" evidence="2">
    <location>
        <begin position="24"/>
        <end position="84"/>
    </location>
</feature>
<sequence length="84" mass="9153">MPAATKPFSFWFHLPLSFFPSFLFPNLSLLTMGPLCGLSFPAIPGGAHGPRPPAEVRKPYPSFRTSPGLTLKQGKIENRKKLGG</sequence>
<evidence type="ECO:0000313" key="3">
    <source>
        <dbReference type="EMBL" id="KAE8346674.1"/>
    </source>
</evidence>
<keyword evidence="2" id="KW-0732">Signal</keyword>